<dbReference type="FunFam" id="3.30.54.20:FF:000001">
    <property type="entry name" value="Alanine--tRNA ligase"/>
    <property type="match status" value="1"/>
</dbReference>
<dbReference type="GO" id="GO:0000049">
    <property type="term" value="F:tRNA binding"/>
    <property type="evidence" value="ECO:0007669"/>
    <property type="project" value="UniProtKB-KW"/>
</dbReference>
<evidence type="ECO:0000256" key="5">
    <source>
        <dbReference type="ARBA" id="ARBA00022723"/>
    </source>
</evidence>
<dbReference type="PROSITE" id="PS50860">
    <property type="entry name" value="AA_TRNA_LIGASE_II_ALA"/>
    <property type="match status" value="1"/>
</dbReference>
<comment type="catalytic activity">
    <reaction evidence="12">
        <text>tRNA(Ala) + L-alanine + ATP = L-alanyl-tRNA(Ala) + AMP + diphosphate</text>
        <dbReference type="Rhea" id="RHEA:12540"/>
        <dbReference type="Rhea" id="RHEA-COMP:9657"/>
        <dbReference type="Rhea" id="RHEA-COMP:9923"/>
        <dbReference type="ChEBI" id="CHEBI:30616"/>
        <dbReference type="ChEBI" id="CHEBI:33019"/>
        <dbReference type="ChEBI" id="CHEBI:57972"/>
        <dbReference type="ChEBI" id="CHEBI:78442"/>
        <dbReference type="ChEBI" id="CHEBI:78497"/>
        <dbReference type="ChEBI" id="CHEBI:456215"/>
        <dbReference type="EC" id="6.1.1.7"/>
    </reaction>
</comment>
<protein>
    <recommendedName>
        <fullName evidence="12">Alanine--tRNA ligase</fullName>
        <ecNumber evidence="12">6.1.1.7</ecNumber>
    </recommendedName>
    <alternativeName>
        <fullName evidence="12">Alanyl-tRNA synthetase</fullName>
        <shortName evidence="12">AlaRS</shortName>
    </alternativeName>
</protein>
<keyword evidence="13" id="KW-0175">Coiled coil</keyword>
<evidence type="ECO:0000256" key="7">
    <source>
        <dbReference type="ARBA" id="ARBA00022833"/>
    </source>
</evidence>
<dbReference type="RefSeq" id="WP_055449639.1">
    <property type="nucleotide sequence ID" value="NZ_CYHF01000002.1"/>
</dbReference>
<dbReference type="FunFam" id="3.30.980.10:FF:000004">
    <property type="entry name" value="Alanine--tRNA ligase, cytoplasmic"/>
    <property type="match status" value="1"/>
</dbReference>
<dbReference type="Gene3D" id="3.30.54.20">
    <property type="match status" value="1"/>
</dbReference>
<dbReference type="InterPro" id="IPR050058">
    <property type="entry name" value="Ala-tRNA_ligase"/>
</dbReference>
<dbReference type="SMART" id="SM00863">
    <property type="entry name" value="tRNA_SAD"/>
    <property type="match status" value="1"/>
</dbReference>
<evidence type="ECO:0000256" key="6">
    <source>
        <dbReference type="ARBA" id="ARBA00022741"/>
    </source>
</evidence>
<evidence type="ECO:0000256" key="4">
    <source>
        <dbReference type="ARBA" id="ARBA00022598"/>
    </source>
</evidence>
<evidence type="ECO:0000313" key="16">
    <source>
        <dbReference type="Proteomes" id="UP000183649"/>
    </source>
</evidence>
<dbReference type="InterPro" id="IPR018163">
    <property type="entry name" value="Thr/Ala-tRNA-synth_IIc_edit"/>
</dbReference>
<dbReference type="Gene3D" id="3.10.310.40">
    <property type="match status" value="1"/>
</dbReference>
<dbReference type="InterPro" id="IPR045864">
    <property type="entry name" value="aa-tRNA-synth_II/BPL/LPL"/>
</dbReference>
<dbReference type="EMBL" id="CYHF01000002">
    <property type="protein sequence ID" value="CUA94679.1"/>
    <property type="molecule type" value="Genomic_DNA"/>
</dbReference>
<keyword evidence="11 12" id="KW-0030">Aminoacyl-tRNA synthetase</keyword>
<dbReference type="InterPro" id="IPR009000">
    <property type="entry name" value="Transl_B-barrel_sf"/>
</dbReference>
<evidence type="ECO:0000259" key="14">
    <source>
        <dbReference type="PROSITE" id="PS50860"/>
    </source>
</evidence>
<keyword evidence="6 12" id="KW-0547">Nucleotide-binding</keyword>
<gene>
    <name evidence="12" type="primary">alaS</name>
    <name evidence="15" type="ORF">Ga0061069_102177</name>
</gene>
<keyword evidence="5 12" id="KW-0479">Metal-binding</keyword>
<dbReference type="GO" id="GO:0006419">
    <property type="term" value="P:alanyl-tRNA aminoacylation"/>
    <property type="evidence" value="ECO:0007669"/>
    <property type="project" value="UniProtKB-UniRule"/>
</dbReference>
<dbReference type="InterPro" id="IPR018164">
    <property type="entry name" value="Ala-tRNA-synth_IIc_N"/>
</dbReference>
<comment type="cofactor">
    <cofactor evidence="12">
        <name>Zn(2+)</name>
        <dbReference type="ChEBI" id="CHEBI:29105"/>
    </cofactor>
    <text evidence="12">Binds 1 zinc ion per subunit.</text>
</comment>
<dbReference type="PRINTS" id="PR00980">
    <property type="entry name" value="TRNASYNTHALA"/>
</dbReference>
<keyword evidence="8 12" id="KW-0067">ATP-binding</keyword>
<dbReference type="GO" id="GO:0002161">
    <property type="term" value="F:aminoacyl-tRNA deacylase activity"/>
    <property type="evidence" value="ECO:0007669"/>
    <property type="project" value="TreeGrafter"/>
</dbReference>
<dbReference type="InterPro" id="IPR003156">
    <property type="entry name" value="DHHA1_dom"/>
</dbReference>
<keyword evidence="16" id="KW-1185">Reference proteome</keyword>
<dbReference type="FunFam" id="2.40.30.130:FF:000001">
    <property type="entry name" value="Alanine--tRNA ligase"/>
    <property type="match status" value="1"/>
</dbReference>
<dbReference type="HAMAP" id="MF_00036_B">
    <property type="entry name" value="Ala_tRNA_synth_B"/>
    <property type="match status" value="1"/>
</dbReference>
<dbReference type="GO" id="GO:0045892">
    <property type="term" value="P:negative regulation of DNA-templated transcription"/>
    <property type="evidence" value="ECO:0007669"/>
    <property type="project" value="TreeGrafter"/>
</dbReference>
<dbReference type="GO" id="GO:0005829">
    <property type="term" value="C:cytosol"/>
    <property type="evidence" value="ECO:0007669"/>
    <property type="project" value="TreeGrafter"/>
</dbReference>
<dbReference type="Pfam" id="PF07973">
    <property type="entry name" value="tRNA_SAD"/>
    <property type="match status" value="1"/>
</dbReference>
<keyword evidence="4 12" id="KW-0436">Ligase</keyword>
<comment type="function">
    <text evidence="12">Catalyzes the attachment of alanine to tRNA(Ala) in a two-step reaction: alanine is first activated by ATP to form Ala-AMP and then transferred to the acceptor end of tRNA(Ala). Also edits incorrectly charged Ser-tRNA(Ala) and Gly-tRNA(Ala) via its editing domain.</text>
</comment>
<dbReference type="Pfam" id="PF02272">
    <property type="entry name" value="DHHA1"/>
    <property type="match status" value="1"/>
</dbReference>
<dbReference type="GO" id="GO:0008270">
    <property type="term" value="F:zinc ion binding"/>
    <property type="evidence" value="ECO:0007669"/>
    <property type="project" value="UniProtKB-UniRule"/>
</dbReference>
<dbReference type="PANTHER" id="PTHR11777">
    <property type="entry name" value="ALANYL-TRNA SYNTHETASE"/>
    <property type="match status" value="1"/>
</dbReference>
<proteinExistence type="inferred from homology"/>
<keyword evidence="3 12" id="KW-0820">tRNA-binding</keyword>
<dbReference type="CDD" id="cd00673">
    <property type="entry name" value="AlaRS_core"/>
    <property type="match status" value="1"/>
</dbReference>
<evidence type="ECO:0000256" key="8">
    <source>
        <dbReference type="ARBA" id="ARBA00022840"/>
    </source>
</evidence>
<keyword evidence="7 12" id="KW-0862">Zinc</keyword>
<evidence type="ECO:0000256" key="10">
    <source>
        <dbReference type="ARBA" id="ARBA00022917"/>
    </source>
</evidence>
<dbReference type="SUPFAM" id="SSF50447">
    <property type="entry name" value="Translation proteins"/>
    <property type="match status" value="1"/>
</dbReference>
<dbReference type="InterPro" id="IPR018165">
    <property type="entry name" value="Ala-tRNA-synth_IIc_core"/>
</dbReference>
<name>A0A0K6HUU3_9BURK</name>
<sequence>MNVSDIREKFLAYFESQGATRVPSSSLVPGNDPTLLFTNSGMVQFKDVFLGQDQRPYKRATTAQRCVRAGGKHNDLENVGYTARHHTFFEMLGNFSFGDYFKREAIRYAWELLTRVYKLPAEKLWVTVYAEDDEAHDIWAKEVGVPVERIIRIGDNKGARYASDNFWQMADTGPCGPCSEIFYDHGPEVWGGPPGSPEEDGDRYIEIWNLVFMQFERYAAGEERFDTEDQAKARKAQVEAEGGIGLVSKDGAAYKLAIFRQKPLPKPCVDTGMGLERIAAVLQHVHSNYEIDLFQALIKAAARETATADLGHASLKVIADHIRACAFLIVDGVIPGNEGRGFVLRRIVRRAIRHGYKLGVRQPFFYRLVPDLAEQMGAAYPELAEARNRVADVLQAEEGRFFETIEHGMGMLDAELAALRAAGGNLLPGELAFKLHDTFGFPLDLTQDVCREHGMKVDEEAFDAAMARQREQARAAGKFKMQAALDYVGDKTRFDGYEHLLVKEARVVALYKDGTSVAELRAGDNGVVVLDRTPFYAESGGQVGDSGVLFEGDSCNLRFVVHDTQKIQAEVFGHHGTLESGSLKVGEIVAAQVDAERRAATMRNHSVTHLMHKALRLVLGDHVQQKGSLVDADKTRFDFAHDAPMSDDEIARVERMVNEEILANAATVARVMPIDEAKGLGAMMLFGEKYGDTVRVLDIGTSRELCGGTHVARTGDIGLFKIVFEGGVAAGIRRVEAITGLNALAFVQQQNALVARLSRTLKAPAEESVAKVEQLLEQQRQIEKDLAQLKAQQAAAQGDALVSQAIDIGGTSVLLARMDGLDAKGLREAVDRIKSKLKTGVVLLASAEGDKVQLAAGVTADRIASIKAGDLVSAAAQAVGGKGGGRPDFAMAGGSQPAQIDAALAQARDLLQQRLNA</sequence>
<evidence type="ECO:0000313" key="15">
    <source>
        <dbReference type="EMBL" id="CUA94679.1"/>
    </source>
</evidence>
<dbReference type="SUPFAM" id="SSF101353">
    <property type="entry name" value="Putative anticodon-binding domain of alanyl-tRNA synthetase (AlaRS)"/>
    <property type="match status" value="1"/>
</dbReference>
<keyword evidence="10 12" id="KW-0648">Protein biosynthesis</keyword>
<evidence type="ECO:0000256" key="1">
    <source>
        <dbReference type="ARBA" id="ARBA00004496"/>
    </source>
</evidence>
<comment type="similarity">
    <text evidence="2 12">Belongs to the class-II aminoacyl-tRNA synthetase family.</text>
</comment>
<reference evidence="16" key="1">
    <citation type="submission" date="2015-08" db="EMBL/GenBank/DDBJ databases">
        <authorList>
            <person name="Varghese N."/>
        </authorList>
    </citation>
    <scope>NUCLEOTIDE SEQUENCE [LARGE SCALE GENOMIC DNA]</scope>
    <source>
        <strain evidence="16">DSM 18181</strain>
    </source>
</reference>
<dbReference type="Gene3D" id="3.30.980.10">
    <property type="entry name" value="Threonyl-trna Synthetase, Chain A, domain 2"/>
    <property type="match status" value="1"/>
</dbReference>
<dbReference type="AlphaFoldDB" id="A0A0K6HUU3"/>
<comment type="domain">
    <text evidence="12">Consists of three domains; the N-terminal catalytic domain, the editing domain and the C-terminal C-Ala domain. The editing domain removes incorrectly charged amino acids, while the C-Ala domain, along with tRNA(Ala), serves as a bridge to cooperatively bring together the editing and aminoacylation centers thus stimulating deacylation of misacylated tRNAs.</text>
</comment>
<dbReference type="Proteomes" id="UP000183649">
    <property type="component" value="Unassembled WGS sequence"/>
</dbReference>
<dbReference type="SUPFAM" id="SSF55681">
    <property type="entry name" value="Class II aaRS and biotin synthetases"/>
    <property type="match status" value="2"/>
</dbReference>
<evidence type="ECO:0000256" key="9">
    <source>
        <dbReference type="ARBA" id="ARBA00022884"/>
    </source>
</evidence>
<dbReference type="Gene3D" id="6.10.250.550">
    <property type="match status" value="1"/>
</dbReference>
<feature type="binding site" evidence="12">
    <location>
        <position position="710"/>
    </location>
    <ligand>
        <name>Zn(2+)</name>
        <dbReference type="ChEBI" id="CHEBI:29105"/>
    </ligand>
</feature>
<feature type="coiled-coil region" evidence="13">
    <location>
        <begin position="765"/>
        <end position="799"/>
    </location>
</feature>
<dbReference type="InterPro" id="IPR012947">
    <property type="entry name" value="tRNA_SAD"/>
</dbReference>
<dbReference type="GO" id="GO:0004813">
    <property type="term" value="F:alanine-tRNA ligase activity"/>
    <property type="evidence" value="ECO:0007669"/>
    <property type="project" value="UniProtKB-UniRule"/>
</dbReference>
<feature type="domain" description="Alanyl-transfer RNA synthetases family profile" evidence="14">
    <location>
        <begin position="1"/>
        <end position="749"/>
    </location>
</feature>
<evidence type="ECO:0000256" key="3">
    <source>
        <dbReference type="ARBA" id="ARBA00022555"/>
    </source>
</evidence>
<dbReference type="FunFam" id="3.10.310.40:FF:000001">
    <property type="entry name" value="Alanine--tRNA ligase"/>
    <property type="match status" value="1"/>
</dbReference>
<dbReference type="InterPro" id="IPR023033">
    <property type="entry name" value="Ala_tRNA_ligase_euk/bac"/>
</dbReference>
<dbReference type="NCBIfam" id="TIGR00344">
    <property type="entry name" value="alaS"/>
    <property type="match status" value="1"/>
</dbReference>
<keyword evidence="12" id="KW-0963">Cytoplasm</keyword>
<dbReference type="EC" id="6.1.1.7" evidence="12"/>
<organism evidence="15 16">
    <name type="scientific">Thiomonas bhubaneswarensis</name>
    <dbReference type="NCBI Taxonomy" id="339866"/>
    <lineage>
        <taxon>Bacteria</taxon>
        <taxon>Pseudomonadati</taxon>
        <taxon>Pseudomonadota</taxon>
        <taxon>Betaproteobacteria</taxon>
        <taxon>Burkholderiales</taxon>
        <taxon>Thiomonas</taxon>
    </lineage>
</organism>
<feature type="binding site" evidence="12">
    <location>
        <position position="609"/>
    </location>
    <ligand>
        <name>Zn(2+)</name>
        <dbReference type="ChEBI" id="CHEBI:29105"/>
    </ligand>
</feature>
<dbReference type="Pfam" id="PF01411">
    <property type="entry name" value="tRNA-synt_2c"/>
    <property type="match status" value="2"/>
</dbReference>
<feature type="binding site" evidence="12">
    <location>
        <position position="706"/>
    </location>
    <ligand>
        <name>Zn(2+)</name>
        <dbReference type="ChEBI" id="CHEBI:29105"/>
    </ligand>
</feature>
<dbReference type="STRING" id="339866.GCA_001418255_00701"/>
<evidence type="ECO:0000256" key="12">
    <source>
        <dbReference type="HAMAP-Rule" id="MF_00036"/>
    </source>
</evidence>
<evidence type="ECO:0000256" key="13">
    <source>
        <dbReference type="SAM" id="Coils"/>
    </source>
</evidence>
<feature type="binding site" evidence="12">
    <location>
        <position position="605"/>
    </location>
    <ligand>
        <name>Zn(2+)</name>
        <dbReference type="ChEBI" id="CHEBI:29105"/>
    </ligand>
</feature>
<keyword evidence="9 12" id="KW-0694">RNA-binding</keyword>
<evidence type="ECO:0000256" key="11">
    <source>
        <dbReference type="ARBA" id="ARBA00023146"/>
    </source>
</evidence>
<dbReference type="Gene3D" id="2.40.30.130">
    <property type="match status" value="1"/>
</dbReference>
<comment type="subcellular location">
    <subcellularLocation>
        <location evidence="1 12">Cytoplasm</location>
    </subcellularLocation>
</comment>
<dbReference type="Gene3D" id="3.30.930.10">
    <property type="entry name" value="Bira Bifunctional Protein, Domain 2"/>
    <property type="match status" value="1"/>
</dbReference>
<dbReference type="GO" id="GO:0005524">
    <property type="term" value="F:ATP binding"/>
    <property type="evidence" value="ECO:0007669"/>
    <property type="project" value="UniProtKB-UniRule"/>
</dbReference>
<dbReference type="FunFam" id="3.30.930.10:FF:000004">
    <property type="entry name" value="Alanine--tRNA ligase"/>
    <property type="match status" value="1"/>
</dbReference>
<evidence type="ECO:0000256" key="2">
    <source>
        <dbReference type="ARBA" id="ARBA00008226"/>
    </source>
</evidence>
<dbReference type="PANTHER" id="PTHR11777:SF9">
    <property type="entry name" value="ALANINE--TRNA LIGASE, CYTOPLASMIC"/>
    <property type="match status" value="1"/>
</dbReference>
<dbReference type="InterPro" id="IPR018162">
    <property type="entry name" value="Ala-tRNA-ligase_IIc_anticod-bd"/>
</dbReference>
<dbReference type="InterPro" id="IPR002318">
    <property type="entry name" value="Ala-tRNA-lgiase_IIc"/>
</dbReference>
<dbReference type="OrthoDB" id="9803884at2"/>
<dbReference type="SUPFAM" id="SSF55186">
    <property type="entry name" value="ThrRS/AlaRS common domain"/>
    <property type="match status" value="1"/>
</dbReference>
<accession>A0A0K6HUU3</accession>